<proteinExistence type="inferred from homology"/>
<comment type="similarity">
    <text evidence="1">Belongs to the universal stress protein A family.</text>
</comment>
<reference evidence="4" key="1">
    <citation type="submission" date="2016-10" db="EMBL/GenBank/DDBJ databases">
        <authorList>
            <person name="Varghese N."/>
        </authorList>
    </citation>
    <scope>NUCLEOTIDE SEQUENCE [LARGE SCALE GENOMIC DNA]</scope>
    <source>
        <strain evidence="4">GAS106B</strain>
    </source>
</reference>
<protein>
    <submittedName>
        <fullName evidence="3">Nucleotide-binding universal stress protein, UspA family</fullName>
    </submittedName>
</protein>
<evidence type="ECO:0000313" key="4">
    <source>
        <dbReference type="Proteomes" id="UP000183487"/>
    </source>
</evidence>
<dbReference type="PANTHER" id="PTHR46268:SF6">
    <property type="entry name" value="UNIVERSAL STRESS PROTEIN UP12"/>
    <property type="match status" value="1"/>
</dbReference>
<evidence type="ECO:0000256" key="1">
    <source>
        <dbReference type="ARBA" id="ARBA00008791"/>
    </source>
</evidence>
<organism evidence="3 4">
    <name type="scientific">Paraburkholderia fungorum</name>
    <dbReference type="NCBI Taxonomy" id="134537"/>
    <lineage>
        <taxon>Bacteria</taxon>
        <taxon>Pseudomonadati</taxon>
        <taxon>Pseudomonadota</taxon>
        <taxon>Betaproteobacteria</taxon>
        <taxon>Burkholderiales</taxon>
        <taxon>Burkholderiaceae</taxon>
        <taxon>Paraburkholderia</taxon>
    </lineage>
</organism>
<gene>
    <name evidence="3" type="ORF">SAMN05443245_5418</name>
</gene>
<evidence type="ECO:0000313" key="3">
    <source>
        <dbReference type="EMBL" id="SDR39184.1"/>
    </source>
</evidence>
<dbReference type="InterPro" id="IPR014729">
    <property type="entry name" value="Rossmann-like_a/b/a_fold"/>
</dbReference>
<dbReference type="PRINTS" id="PR01438">
    <property type="entry name" value="UNVRSLSTRESS"/>
</dbReference>
<accession>A0A1H1INB3</accession>
<dbReference type="Proteomes" id="UP000183487">
    <property type="component" value="Unassembled WGS sequence"/>
</dbReference>
<sequence>MYTRILVAVDGSNTSRRAFDAALDLAKSNNAVLQPFYVVENTPMYFEAPGYDPSVLRNRLIEQGKELGAEFAKAMIEQGVKGELAVGEASSLDDVSAVVLNAATDFKADLLVMGTHGRRGFQRLILGSVAERCVRQATLPVLLIPAAATQPQSPSEPKA</sequence>
<dbReference type="SUPFAM" id="SSF52402">
    <property type="entry name" value="Adenine nucleotide alpha hydrolases-like"/>
    <property type="match status" value="1"/>
</dbReference>
<dbReference type="RefSeq" id="WP_074770299.1">
    <property type="nucleotide sequence ID" value="NZ_FNKP01000002.1"/>
</dbReference>
<name>A0A1H1INB3_9BURK</name>
<evidence type="ECO:0000259" key="2">
    <source>
        <dbReference type="Pfam" id="PF00582"/>
    </source>
</evidence>
<dbReference type="Pfam" id="PF00582">
    <property type="entry name" value="Usp"/>
    <property type="match status" value="1"/>
</dbReference>
<dbReference type="CDD" id="cd00293">
    <property type="entry name" value="USP-like"/>
    <property type="match status" value="1"/>
</dbReference>
<dbReference type="PANTHER" id="PTHR46268">
    <property type="entry name" value="STRESS RESPONSE PROTEIN NHAX"/>
    <property type="match status" value="1"/>
</dbReference>
<keyword evidence="4" id="KW-1185">Reference proteome</keyword>
<dbReference type="OrthoDB" id="8547832at2"/>
<dbReference type="Gene3D" id="3.40.50.620">
    <property type="entry name" value="HUPs"/>
    <property type="match status" value="1"/>
</dbReference>
<dbReference type="InterPro" id="IPR006016">
    <property type="entry name" value="UspA"/>
</dbReference>
<dbReference type="InterPro" id="IPR006015">
    <property type="entry name" value="Universal_stress_UspA"/>
</dbReference>
<dbReference type="AlphaFoldDB" id="A0A1H1INB3"/>
<feature type="domain" description="UspA" evidence="2">
    <location>
        <begin position="1"/>
        <end position="145"/>
    </location>
</feature>
<dbReference type="EMBL" id="FNKP01000002">
    <property type="protein sequence ID" value="SDR39184.1"/>
    <property type="molecule type" value="Genomic_DNA"/>
</dbReference>